<keyword evidence="1" id="KW-0472">Membrane</keyword>
<feature type="transmembrane region" description="Helical" evidence="1">
    <location>
        <begin position="379"/>
        <end position="399"/>
    </location>
</feature>
<dbReference type="Proteomes" id="UP001383192">
    <property type="component" value="Unassembled WGS sequence"/>
</dbReference>
<keyword evidence="1" id="KW-0812">Transmembrane</keyword>
<feature type="transmembrane region" description="Helical" evidence="1">
    <location>
        <begin position="486"/>
        <end position="515"/>
    </location>
</feature>
<keyword evidence="1" id="KW-1133">Transmembrane helix</keyword>
<feature type="transmembrane region" description="Helical" evidence="1">
    <location>
        <begin position="40"/>
        <end position="59"/>
    </location>
</feature>
<feature type="transmembrane region" description="Helical" evidence="1">
    <location>
        <begin position="451"/>
        <end position="474"/>
    </location>
</feature>
<organism evidence="2 3">
    <name type="scientific">Paramarasmius palmivorus</name>
    <dbReference type="NCBI Taxonomy" id="297713"/>
    <lineage>
        <taxon>Eukaryota</taxon>
        <taxon>Fungi</taxon>
        <taxon>Dikarya</taxon>
        <taxon>Basidiomycota</taxon>
        <taxon>Agaricomycotina</taxon>
        <taxon>Agaricomycetes</taxon>
        <taxon>Agaricomycetidae</taxon>
        <taxon>Agaricales</taxon>
        <taxon>Marasmiineae</taxon>
        <taxon>Marasmiaceae</taxon>
        <taxon>Paramarasmius</taxon>
    </lineage>
</organism>
<name>A0AAW0BXN4_9AGAR</name>
<protein>
    <submittedName>
        <fullName evidence="2">Uncharacterized protein</fullName>
    </submittedName>
</protein>
<gene>
    <name evidence="2" type="ORF">VNI00_013924</name>
</gene>
<reference evidence="2 3" key="1">
    <citation type="submission" date="2024-01" db="EMBL/GenBank/DDBJ databases">
        <title>A draft genome for a cacao thread blight-causing isolate of Paramarasmius palmivorus.</title>
        <authorList>
            <person name="Baruah I.K."/>
            <person name="Bukari Y."/>
            <person name="Amoako-Attah I."/>
            <person name="Meinhardt L.W."/>
            <person name="Bailey B.A."/>
            <person name="Cohen S.P."/>
        </authorList>
    </citation>
    <scope>NUCLEOTIDE SEQUENCE [LARGE SCALE GENOMIC DNA]</scope>
    <source>
        <strain evidence="2 3">GH-12</strain>
    </source>
</reference>
<dbReference type="PANTHER" id="PTHR35043">
    <property type="entry name" value="TRANSCRIPTION FACTOR DOMAIN-CONTAINING PROTEIN"/>
    <property type="match status" value="1"/>
</dbReference>
<dbReference type="AlphaFoldDB" id="A0AAW0BXN4"/>
<feature type="transmembrane region" description="Helical" evidence="1">
    <location>
        <begin position="301"/>
        <end position="319"/>
    </location>
</feature>
<dbReference type="EMBL" id="JAYKXP010000074">
    <property type="protein sequence ID" value="KAK7030816.1"/>
    <property type="molecule type" value="Genomic_DNA"/>
</dbReference>
<keyword evidence="3" id="KW-1185">Reference proteome</keyword>
<proteinExistence type="predicted"/>
<evidence type="ECO:0000256" key="1">
    <source>
        <dbReference type="SAM" id="Phobius"/>
    </source>
</evidence>
<feature type="transmembrane region" description="Helical" evidence="1">
    <location>
        <begin position="419"/>
        <end position="442"/>
    </location>
</feature>
<accession>A0AAW0BXN4</accession>
<evidence type="ECO:0000313" key="3">
    <source>
        <dbReference type="Proteomes" id="UP001383192"/>
    </source>
</evidence>
<comment type="caution">
    <text evidence="2">The sequence shown here is derived from an EMBL/GenBank/DDBJ whole genome shotgun (WGS) entry which is preliminary data.</text>
</comment>
<feature type="transmembrane region" description="Helical" evidence="1">
    <location>
        <begin position="112"/>
        <end position="130"/>
    </location>
</feature>
<evidence type="ECO:0000313" key="2">
    <source>
        <dbReference type="EMBL" id="KAK7030816.1"/>
    </source>
</evidence>
<feature type="transmembrane region" description="Helical" evidence="1">
    <location>
        <begin position="79"/>
        <end position="96"/>
    </location>
</feature>
<dbReference type="PANTHER" id="PTHR35043:SF7">
    <property type="entry name" value="TRANSCRIPTION FACTOR DOMAIN-CONTAINING PROTEIN"/>
    <property type="match status" value="1"/>
</dbReference>
<sequence length="536" mass="59689">MSLLHIGRSIFPSAVVSLENSTLFDPATGECVDIDGCRTVLGILWSCLSVIFICTWVAIHPNIPKVGVHPAVVFYQDLEMMLIALLVPEFMILWAMRQRTSAKAIGRKFKKYGWGMTHGFFVLMGGFALYDGDKFCGYLWHVDSEPQGHSENDAAHSILDGVSHHSGDSLIEHSLVDKGNDAHAKDATTIVEWKELIGKHHEYLQKEPDANSLAVPQAIISAQDTEIDTEKSLIINNPSDASCLLEFLVAKGYTTLTANEIKEKGHANLISKFVSIVQSTWFILQVAARAAQGLVVTELEIITVAFAVLNFGTYFLWWNKPLRVRHPVRVCWRQIESKADSKAEEEGWLKPFGTGVTAVLQYICFGHGPKSVIGWISKIVFLPLLVLMHLFRMCIPMLTDDDVEDLEILISSKLPDSPLLPYIAAYGIAAIFGAIHCIPWVFQFPTHTEHLLWRISAIAIATAPIAMGLLHVYIKRLSSAVPRWWNVIALAIIIVLSVAYAVFRIMLITIAFTALRHLPSSAYQTAQWTIFIPHIG</sequence>